<organism evidence="2 3">
    <name type="scientific">Noviherbaspirillum humi</name>
    <dbReference type="NCBI Taxonomy" id="1688639"/>
    <lineage>
        <taxon>Bacteria</taxon>
        <taxon>Pseudomonadati</taxon>
        <taxon>Pseudomonadota</taxon>
        <taxon>Betaproteobacteria</taxon>
        <taxon>Burkholderiales</taxon>
        <taxon>Oxalobacteraceae</taxon>
        <taxon>Noviherbaspirillum</taxon>
    </lineage>
</organism>
<proteinExistence type="predicted"/>
<evidence type="ECO:0000313" key="2">
    <source>
        <dbReference type="EMBL" id="SNT02435.1"/>
    </source>
</evidence>
<accession>A0A239J9F8</accession>
<dbReference type="OrthoDB" id="8779576at2"/>
<feature type="region of interest" description="Disordered" evidence="1">
    <location>
        <begin position="53"/>
        <end position="75"/>
    </location>
</feature>
<name>A0A239J9F8_9BURK</name>
<evidence type="ECO:0000313" key="3">
    <source>
        <dbReference type="Proteomes" id="UP000198284"/>
    </source>
</evidence>
<protein>
    <submittedName>
        <fullName evidence="2">Uncharacterized protein</fullName>
    </submittedName>
</protein>
<reference evidence="2 3" key="1">
    <citation type="submission" date="2017-06" db="EMBL/GenBank/DDBJ databases">
        <authorList>
            <person name="Kim H.J."/>
            <person name="Triplett B.A."/>
        </authorList>
    </citation>
    <scope>NUCLEOTIDE SEQUENCE [LARGE SCALE GENOMIC DNA]</scope>
    <source>
        <strain evidence="2 3">U15</strain>
    </source>
</reference>
<sequence>MTMNATQAVIWKQITDAYAQWDHGRNERMPVHMLQEKLATVPPELIGETLAQAASEDQAEVGSVGEDPSFRPTMH</sequence>
<dbReference type="EMBL" id="FZOT01000012">
    <property type="protein sequence ID" value="SNT02435.1"/>
    <property type="molecule type" value="Genomic_DNA"/>
</dbReference>
<gene>
    <name evidence="2" type="ORF">SAMN06265795_11226</name>
</gene>
<keyword evidence="3" id="KW-1185">Reference proteome</keyword>
<dbReference type="Proteomes" id="UP000198284">
    <property type="component" value="Unassembled WGS sequence"/>
</dbReference>
<evidence type="ECO:0000256" key="1">
    <source>
        <dbReference type="SAM" id="MobiDB-lite"/>
    </source>
</evidence>
<dbReference type="RefSeq" id="WP_143131319.1">
    <property type="nucleotide sequence ID" value="NZ_FZOT01000012.1"/>
</dbReference>
<dbReference type="AlphaFoldDB" id="A0A239J9F8"/>